<evidence type="ECO:0000256" key="1">
    <source>
        <dbReference type="ARBA" id="ARBA00022833"/>
    </source>
</evidence>
<dbReference type="Pfam" id="PF02585">
    <property type="entry name" value="PIG-L"/>
    <property type="match status" value="1"/>
</dbReference>
<keyword evidence="3" id="KW-0614">Plasmid</keyword>
<dbReference type="eggNOG" id="COG2120">
    <property type="taxonomic scope" value="Bacteria"/>
</dbReference>
<dbReference type="AlphaFoldDB" id="D5SJ54"/>
<dbReference type="SUPFAM" id="SSF102588">
    <property type="entry name" value="LmbE-like"/>
    <property type="match status" value="1"/>
</dbReference>
<keyword evidence="1" id="KW-0862">Zinc</keyword>
<accession>D5SJ54</accession>
<gene>
    <name evidence="3" type="ORF">SCLAV_p0457</name>
</gene>
<reference evidence="3 4" key="1">
    <citation type="journal article" date="2010" name="Genome Biol. Evol.">
        <title>The sequence of a 1.8-mb bacterial linear plasmid reveals a rich evolutionary reservoir of secondary metabolic pathways.</title>
        <authorList>
            <person name="Medema M.H."/>
            <person name="Trefzer A."/>
            <person name="Kovalchuk A."/>
            <person name="van den Berg M."/>
            <person name="Mueller U."/>
            <person name="Heijne W."/>
            <person name="Wu L."/>
            <person name="Alam M.T."/>
            <person name="Ronning C.M."/>
            <person name="Nierman W.C."/>
            <person name="Bovenberg R.A.L."/>
            <person name="Breitling R."/>
            <person name="Takano E."/>
        </authorList>
    </citation>
    <scope>NUCLEOTIDE SEQUENCE [LARGE SCALE GENOMIC DNA]</scope>
    <source>
        <strain evidence="4">ATCC 27064 / DSM 738 / JCM 4710 / NBRC 13307 / NCIMB 12785 / NRRL 3585 / VKM Ac-602</strain>
        <plasmid evidence="3">pSCL4</plasmid>
    </source>
</reference>
<dbReference type="Gene3D" id="3.40.50.10320">
    <property type="entry name" value="LmbE-like"/>
    <property type="match status" value="1"/>
</dbReference>
<sequence length="118" mass="12465">MPPRRPTPTLSGEDPLGHDRHHPVFAHPDDESLLAGGVLARHADRGARTGVVTATWASDSPRAAELTDALTVLGAGPPRMLGYGTPATRPPPRPGPAGRRAARRSDRPARRRDPAVPA</sequence>
<geneLocation type="plasmid" evidence="3 4">
    <name>pSCL4</name>
</geneLocation>
<feature type="region of interest" description="Disordered" evidence="2">
    <location>
        <begin position="75"/>
        <end position="118"/>
    </location>
</feature>
<dbReference type="Proteomes" id="UP000002357">
    <property type="component" value="Plasmid pSCL4"/>
</dbReference>
<organism evidence="3 4">
    <name type="scientific">Streptomyces clavuligerus</name>
    <dbReference type="NCBI Taxonomy" id="1901"/>
    <lineage>
        <taxon>Bacteria</taxon>
        <taxon>Bacillati</taxon>
        <taxon>Actinomycetota</taxon>
        <taxon>Actinomycetes</taxon>
        <taxon>Kitasatosporales</taxon>
        <taxon>Streptomycetaceae</taxon>
        <taxon>Streptomyces</taxon>
    </lineage>
</organism>
<proteinExistence type="predicted"/>
<feature type="compositionally biased region" description="Basic and acidic residues" evidence="2">
    <location>
        <begin position="103"/>
        <end position="118"/>
    </location>
</feature>
<dbReference type="InterPro" id="IPR024078">
    <property type="entry name" value="LmbE-like_dom_sf"/>
</dbReference>
<dbReference type="GO" id="GO:0016137">
    <property type="term" value="P:glycoside metabolic process"/>
    <property type="evidence" value="ECO:0007669"/>
    <property type="project" value="UniProtKB-ARBA"/>
</dbReference>
<dbReference type="InterPro" id="IPR003737">
    <property type="entry name" value="GlcNAc_PI_deacetylase-related"/>
</dbReference>
<feature type="region of interest" description="Disordered" evidence="2">
    <location>
        <begin position="1"/>
        <end position="23"/>
    </location>
</feature>
<name>D5SJ54_STRCL</name>
<evidence type="ECO:0000313" key="4">
    <source>
        <dbReference type="Proteomes" id="UP000002357"/>
    </source>
</evidence>
<dbReference type="EMBL" id="CM000914">
    <property type="protein sequence ID" value="EFG03947.2"/>
    <property type="molecule type" value="Genomic_DNA"/>
</dbReference>
<protein>
    <submittedName>
        <fullName evidence="3">Putative integral membrane protein</fullName>
    </submittedName>
</protein>
<evidence type="ECO:0000256" key="2">
    <source>
        <dbReference type="SAM" id="MobiDB-lite"/>
    </source>
</evidence>
<keyword evidence="4" id="KW-1185">Reference proteome</keyword>
<evidence type="ECO:0000313" key="3">
    <source>
        <dbReference type="EMBL" id="EFG03947.2"/>
    </source>
</evidence>